<gene>
    <name evidence="5" type="ORF">EHT25_18205</name>
</gene>
<sequence>MKAKKDEKNTAPEPTKSELEILQILWEFGPSTARFVNDHLNEHRRKVIYMSTLKLMQIMVEKGFLKKDESQLKHIYRAAVEEAKTKGFLLNRVVDTLFNGSAGSLMMQLLGNKNLSPNEIETFRDLIKKMDEKP</sequence>
<comment type="caution">
    <text evidence="5">The sequence shown here is derived from an EMBL/GenBank/DDBJ whole genome shotgun (WGS) entry which is preliminary data.</text>
</comment>
<dbReference type="EMBL" id="RQJO01000009">
    <property type="protein sequence ID" value="RRB02401.1"/>
    <property type="molecule type" value="Genomic_DNA"/>
</dbReference>
<dbReference type="InterPro" id="IPR036388">
    <property type="entry name" value="WH-like_DNA-bd_sf"/>
</dbReference>
<comment type="similarity">
    <text evidence="1">Belongs to the BlaI transcriptional regulatory family.</text>
</comment>
<dbReference type="Pfam" id="PF03965">
    <property type="entry name" value="Penicillinase_R"/>
    <property type="match status" value="1"/>
</dbReference>
<dbReference type="InterPro" id="IPR005650">
    <property type="entry name" value="BlaI_family"/>
</dbReference>
<organism evidence="5 6">
    <name type="scientific">Larkinella rosea</name>
    <dbReference type="NCBI Taxonomy" id="2025312"/>
    <lineage>
        <taxon>Bacteria</taxon>
        <taxon>Pseudomonadati</taxon>
        <taxon>Bacteroidota</taxon>
        <taxon>Cytophagia</taxon>
        <taxon>Cytophagales</taxon>
        <taxon>Spirosomataceae</taxon>
        <taxon>Larkinella</taxon>
    </lineage>
</organism>
<reference evidence="5 6" key="1">
    <citation type="submission" date="2018-11" db="EMBL/GenBank/DDBJ databases">
        <authorList>
            <person name="Zhou Z."/>
            <person name="Wang G."/>
        </authorList>
    </citation>
    <scope>NUCLEOTIDE SEQUENCE [LARGE SCALE GENOMIC DNA]</scope>
    <source>
        <strain evidence="5 6">KCTC52004</strain>
    </source>
</reference>
<evidence type="ECO:0000313" key="6">
    <source>
        <dbReference type="Proteomes" id="UP000271925"/>
    </source>
</evidence>
<evidence type="ECO:0000256" key="4">
    <source>
        <dbReference type="ARBA" id="ARBA00023163"/>
    </source>
</evidence>
<dbReference type="InterPro" id="IPR036390">
    <property type="entry name" value="WH_DNA-bd_sf"/>
</dbReference>
<keyword evidence="6" id="KW-1185">Reference proteome</keyword>
<protein>
    <submittedName>
        <fullName evidence="5">BlaI/MecI/CopY family transcriptional regulator</fullName>
    </submittedName>
</protein>
<name>A0A3P1BMV8_9BACT</name>
<dbReference type="Proteomes" id="UP000271925">
    <property type="component" value="Unassembled WGS sequence"/>
</dbReference>
<dbReference type="SUPFAM" id="SSF46785">
    <property type="entry name" value="Winged helix' DNA-binding domain"/>
    <property type="match status" value="1"/>
</dbReference>
<dbReference type="RefSeq" id="WP_124876563.1">
    <property type="nucleotide sequence ID" value="NZ_RQJO01000009.1"/>
</dbReference>
<dbReference type="OrthoDB" id="279010at2"/>
<proteinExistence type="inferred from homology"/>
<dbReference type="Gene3D" id="1.10.10.10">
    <property type="entry name" value="Winged helix-like DNA-binding domain superfamily/Winged helix DNA-binding domain"/>
    <property type="match status" value="1"/>
</dbReference>
<keyword evidence="3" id="KW-0238">DNA-binding</keyword>
<dbReference type="GO" id="GO:0045892">
    <property type="term" value="P:negative regulation of DNA-templated transcription"/>
    <property type="evidence" value="ECO:0007669"/>
    <property type="project" value="InterPro"/>
</dbReference>
<dbReference type="AlphaFoldDB" id="A0A3P1BMV8"/>
<evidence type="ECO:0000313" key="5">
    <source>
        <dbReference type="EMBL" id="RRB02401.1"/>
    </source>
</evidence>
<evidence type="ECO:0000256" key="1">
    <source>
        <dbReference type="ARBA" id="ARBA00011046"/>
    </source>
</evidence>
<dbReference type="Gene3D" id="1.10.4040.10">
    <property type="entry name" value="Penicillinase repressor domain"/>
    <property type="match status" value="1"/>
</dbReference>
<accession>A0A3P1BMV8</accession>
<keyword evidence="4" id="KW-0804">Transcription</keyword>
<dbReference type="GO" id="GO:0003677">
    <property type="term" value="F:DNA binding"/>
    <property type="evidence" value="ECO:0007669"/>
    <property type="project" value="UniProtKB-KW"/>
</dbReference>
<evidence type="ECO:0000256" key="2">
    <source>
        <dbReference type="ARBA" id="ARBA00023015"/>
    </source>
</evidence>
<dbReference type="PIRSF" id="PIRSF019455">
    <property type="entry name" value="CopR_AtkY"/>
    <property type="match status" value="1"/>
</dbReference>
<keyword evidence="2" id="KW-0805">Transcription regulation</keyword>
<evidence type="ECO:0000256" key="3">
    <source>
        <dbReference type="ARBA" id="ARBA00023125"/>
    </source>
</evidence>